<comment type="subcellular location">
    <subcellularLocation>
        <location evidence="2">Cytoplasm</location>
    </subcellularLocation>
</comment>
<sequence length="169" mass="18509">MKIESQHVVSLTYDLYVNQEDGQEGLVESATQEQPLTFLYGAGQMLPRFEEHLSTLSTGDSFDFKLSAEDAYGEYNDEAVANLPKEMFEGEGAELPEIGSILPLQDNQGNRFQGQVVSIAEDSVIVDLNHPMAGQALHFKGEIINVRPANPEELAHGHAHGADGHHGHE</sequence>
<comment type="function">
    <text evidence="8">Also involved in hydrogenase metallocenter assembly, probably by participating in the nickel insertion step. This function in hydrogenase biosynthesis requires chaperone activity and the presence of the metal-binding domain, but not PPIase activity.</text>
</comment>
<evidence type="ECO:0000256" key="5">
    <source>
        <dbReference type="ARBA" id="ARBA00023110"/>
    </source>
</evidence>
<evidence type="ECO:0000256" key="9">
    <source>
        <dbReference type="PROSITE-ProRule" id="PRU00277"/>
    </source>
</evidence>
<name>A0ABU3GT23_9SPHI</name>
<keyword evidence="13" id="KW-1185">Reference proteome</keyword>
<keyword evidence="5 9" id="KW-0697">Rotamase</keyword>
<comment type="caution">
    <text evidence="12">The sequence shown here is derived from an EMBL/GenBank/DDBJ whole genome shotgun (WGS) entry which is preliminary data.</text>
</comment>
<dbReference type="EMBL" id="JAVLVU010000001">
    <property type="protein sequence ID" value="MDT3401810.1"/>
    <property type="molecule type" value="Genomic_DNA"/>
</dbReference>
<comment type="similarity">
    <text evidence="3 10">Belongs to the FKBP-type PPIase family.</text>
</comment>
<dbReference type="RefSeq" id="WP_311947769.1">
    <property type="nucleotide sequence ID" value="NZ_JAVLVU010000001.1"/>
</dbReference>
<evidence type="ECO:0000313" key="13">
    <source>
        <dbReference type="Proteomes" id="UP001258315"/>
    </source>
</evidence>
<accession>A0ABU3GT23</accession>
<evidence type="ECO:0000256" key="8">
    <source>
        <dbReference type="ARBA" id="ARBA00037071"/>
    </source>
</evidence>
<evidence type="ECO:0000256" key="3">
    <source>
        <dbReference type="ARBA" id="ARBA00006577"/>
    </source>
</evidence>
<dbReference type="Pfam" id="PF00254">
    <property type="entry name" value="FKBP_C"/>
    <property type="match status" value="1"/>
</dbReference>
<evidence type="ECO:0000256" key="10">
    <source>
        <dbReference type="RuleBase" id="RU003915"/>
    </source>
</evidence>
<dbReference type="PANTHER" id="PTHR47861:SF3">
    <property type="entry name" value="FKBP-TYPE PEPTIDYL-PROLYL CIS-TRANS ISOMERASE SLYD"/>
    <property type="match status" value="1"/>
</dbReference>
<reference evidence="13" key="1">
    <citation type="submission" date="2023-07" db="EMBL/GenBank/DDBJ databases">
        <title>Functional and genomic diversity of the sorghum phyllosphere microbiome.</title>
        <authorList>
            <person name="Shade A."/>
        </authorList>
    </citation>
    <scope>NUCLEOTIDE SEQUENCE [LARGE SCALE GENOMIC DNA]</scope>
    <source>
        <strain evidence="13">SORGH_AS_0422</strain>
    </source>
</reference>
<keyword evidence="4" id="KW-0963">Cytoplasm</keyword>
<evidence type="ECO:0000256" key="4">
    <source>
        <dbReference type="ARBA" id="ARBA00022490"/>
    </source>
</evidence>
<evidence type="ECO:0000259" key="11">
    <source>
        <dbReference type="PROSITE" id="PS50059"/>
    </source>
</evidence>
<dbReference type="PROSITE" id="PS50059">
    <property type="entry name" value="FKBP_PPIASE"/>
    <property type="match status" value="1"/>
</dbReference>
<dbReference type="InterPro" id="IPR046357">
    <property type="entry name" value="PPIase_dom_sf"/>
</dbReference>
<evidence type="ECO:0000256" key="7">
    <source>
        <dbReference type="ARBA" id="ARBA00023235"/>
    </source>
</evidence>
<evidence type="ECO:0000256" key="2">
    <source>
        <dbReference type="ARBA" id="ARBA00004496"/>
    </source>
</evidence>
<dbReference type="GO" id="GO:0003755">
    <property type="term" value="F:peptidyl-prolyl cis-trans isomerase activity"/>
    <property type="evidence" value="ECO:0007669"/>
    <property type="project" value="UniProtKB-EC"/>
</dbReference>
<dbReference type="Proteomes" id="UP001258315">
    <property type="component" value="Unassembled WGS sequence"/>
</dbReference>
<dbReference type="Gene3D" id="3.10.50.40">
    <property type="match status" value="1"/>
</dbReference>
<keyword evidence="7 9" id="KW-0413">Isomerase</keyword>
<evidence type="ECO:0000313" key="12">
    <source>
        <dbReference type="EMBL" id="MDT3401810.1"/>
    </source>
</evidence>
<protein>
    <recommendedName>
        <fullName evidence="10">Peptidyl-prolyl cis-trans isomerase</fullName>
        <ecNumber evidence="10">5.2.1.8</ecNumber>
    </recommendedName>
</protein>
<dbReference type="PANTHER" id="PTHR47861">
    <property type="entry name" value="FKBP-TYPE PEPTIDYL-PROLYL CIS-TRANS ISOMERASE SLYD"/>
    <property type="match status" value="1"/>
</dbReference>
<dbReference type="InterPro" id="IPR001179">
    <property type="entry name" value="PPIase_FKBP_dom"/>
</dbReference>
<organism evidence="12 13">
    <name type="scientific">Mucilaginibacter terrae</name>
    <dbReference type="NCBI Taxonomy" id="1955052"/>
    <lineage>
        <taxon>Bacteria</taxon>
        <taxon>Pseudomonadati</taxon>
        <taxon>Bacteroidota</taxon>
        <taxon>Sphingobacteriia</taxon>
        <taxon>Sphingobacteriales</taxon>
        <taxon>Sphingobacteriaceae</taxon>
        <taxon>Mucilaginibacter</taxon>
    </lineage>
</organism>
<evidence type="ECO:0000256" key="6">
    <source>
        <dbReference type="ARBA" id="ARBA00023186"/>
    </source>
</evidence>
<proteinExistence type="inferred from homology"/>
<gene>
    <name evidence="12" type="ORF">QE417_000882</name>
</gene>
<comment type="catalytic activity">
    <reaction evidence="1 9 10">
        <text>[protein]-peptidylproline (omega=180) = [protein]-peptidylproline (omega=0)</text>
        <dbReference type="Rhea" id="RHEA:16237"/>
        <dbReference type="Rhea" id="RHEA-COMP:10747"/>
        <dbReference type="Rhea" id="RHEA-COMP:10748"/>
        <dbReference type="ChEBI" id="CHEBI:83833"/>
        <dbReference type="ChEBI" id="CHEBI:83834"/>
        <dbReference type="EC" id="5.2.1.8"/>
    </reaction>
</comment>
<dbReference type="EC" id="5.2.1.8" evidence="10"/>
<feature type="domain" description="PPIase FKBP-type" evidence="11">
    <location>
        <begin position="6"/>
        <end position="99"/>
    </location>
</feature>
<keyword evidence="6" id="KW-0143">Chaperone</keyword>
<dbReference type="SUPFAM" id="SSF54534">
    <property type="entry name" value="FKBP-like"/>
    <property type="match status" value="1"/>
</dbReference>
<evidence type="ECO:0000256" key="1">
    <source>
        <dbReference type="ARBA" id="ARBA00000971"/>
    </source>
</evidence>